<evidence type="ECO:0000313" key="2">
    <source>
        <dbReference type="EMBL" id="NDL60700.1"/>
    </source>
</evidence>
<evidence type="ECO:0000313" key="3">
    <source>
        <dbReference type="Proteomes" id="UP000460435"/>
    </source>
</evidence>
<organism evidence="2 3">
    <name type="scientific">Phytoactinopolyspora mesophila</name>
    <dbReference type="NCBI Taxonomy" id="2650750"/>
    <lineage>
        <taxon>Bacteria</taxon>
        <taxon>Bacillati</taxon>
        <taxon>Actinomycetota</taxon>
        <taxon>Actinomycetes</taxon>
        <taxon>Jiangellales</taxon>
        <taxon>Jiangellaceae</taxon>
        <taxon>Phytoactinopolyspora</taxon>
    </lineage>
</organism>
<sequence length="193" mass="21716">MTPAAQIADITDLIRTGPHGLKDWPADLRVIARRERAHPGAQLSLFEQHAGWRFHLFATNIPRSLPSGHANRVLNNLAYLDALDRSHARVEDRIRCAKSMGLTRLPSHGFDRNKAWMTASALAQTLLAWLAQLGLDGELAKAEPDTIRHRLLHVAAKLVRGARRRRLEIDQTWPWTTDLVRAIHRIQVLPAPG</sequence>
<evidence type="ECO:0000259" key="1">
    <source>
        <dbReference type="Pfam" id="PF13701"/>
    </source>
</evidence>
<dbReference type="EMBL" id="WLZY01000014">
    <property type="protein sequence ID" value="NDL60700.1"/>
    <property type="molecule type" value="Genomic_DNA"/>
</dbReference>
<name>A0A7K3MC06_9ACTN</name>
<reference evidence="2 3" key="1">
    <citation type="submission" date="2019-11" db="EMBL/GenBank/DDBJ databases">
        <authorList>
            <person name="Li X.-J."/>
            <person name="Feng X.-M."/>
        </authorList>
    </citation>
    <scope>NUCLEOTIDE SEQUENCE [LARGE SCALE GENOMIC DNA]</scope>
    <source>
        <strain evidence="2 3">XMNu-373</strain>
    </source>
</reference>
<feature type="domain" description="Transposase DDE" evidence="1">
    <location>
        <begin position="22"/>
        <end position="190"/>
    </location>
</feature>
<proteinExistence type="predicted"/>
<dbReference type="Pfam" id="PF13701">
    <property type="entry name" value="DDE_Tnp_1_4"/>
    <property type="match status" value="1"/>
</dbReference>
<dbReference type="InterPro" id="IPR025668">
    <property type="entry name" value="Tnp_DDE_dom"/>
</dbReference>
<comment type="caution">
    <text evidence="2">The sequence shown here is derived from an EMBL/GenBank/DDBJ whole genome shotgun (WGS) entry which is preliminary data.</text>
</comment>
<protein>
    <recommendedName>
        <fullName evidence="1">Transposase DDE domain-containing protein</fullName>
    </recommendedName>
</protein>
<dbReference type="Proteomes" id="UP000460435">
    <property type="component" value="Unassembled WGS sequence"/>
</dbReference>
<gene>
    <name evidence="2" type="ORF">F7O44_26850</name>
</gene>
<keyword evidence="3" id="KW-1185">Reference proteome</keyword>
<dbReference type="AlphaFoldDB" id="A0A7K3MC06"/>
<accession>A0A7K3MC06</accession>